<gene>
    <name evidence="7" type="primary">LOC106459353</name>
</gene>
<dbReference type="InterPro" id="IPR020422">
    <property type="entry name" value="TYR_PHOSPHATASE_DUAL_dom"/>
</dbReference>
<evidence type="ECO:0000256" key="1">
    <source>
        <dbReference type="ARBA" id="ARBA00008601"/>
    </source>
</evidence>
<comment type="similarity">
    <text evidence="1">Belongs to the protein-tyrosine phosphatase family. Non-receptor class dual specificity subfamily.</text>
</comment>
<dbReference type="Proteomes" id="UP000694941">
    <property type="component" value="Unplaced"/>
</dbReference>
<feature type="domain" description="Tyrosine-protein phosphatase" evidence="4">
    <location>
        <begin position="6"/>
        <end position="146"/>
    </location>
</feature>
<dbReference type="PANTHER" id="PTHR45961:SF6">
    <property type="entry name" value="IP21249P"/>
    <property type="match status" value="1"/>
</dbReference>
<dbReference type="InterPro" id="IPR029021">
    <property type="entry name" value="Prot-tyrosine_phosphatase-like"/>
</dbReference>
<dbReference type="PANTHER" id="PTHR45961">
    <property type="entry name" value="IP21249P"/>
    <property type="match status" value="1"/>
</dbReference>
<reference evidence="7" key="1">
    <citation type="submission" date="2025-08" db="UniProtKB">
        <authorList>
            <consortium name="RefSeq"/>
        </authorList>
    </citation>
    <scope>IDENTIFICATION</scope>
    <source>
        <tissue evidence="7">Muscle</tissue>
    </source>
</reference>
<dbReference type="InterPro" id="IPR016130">
    <property type="entry name" value="Tyr_Pase_AS"/>
</dbReference>
<keyword evidence="3" id="KW-0904">Protein phosphatase</keyword>
<dbReference type="InterPro" id="IPR000340">
    <property type="entry name" value="Dual-sp_phosphatase_cat-dom"/>
</dbReference>
<proteinExistence type="inferred from homology"/>
<dbReference type="InterPro" id="IPR052103">
    <property type="entry name" value="Dual_spec_Phospatases"/>
</dbReference>
<dbReference type="GeneID" id="106459353"/>
<dbReference type="CDD" id="cd14514">
    <property type="entry name" value="DUSP14-like"/>
    <property type="match status" value="1"/>
</dbReference>
<dbReference type="PROSITE" id="PS50056">
    <property type="entry name" value="TYR_PHOSPHATASE_2"/>
    <property type="match status" value="1"/>
</dbReference>
<keyword evidence="6" id="KW-1185">Reference proteome</keyword>
<protein>
    <submittedName>
        <fullName evidence="7">Dual specificity protein phosphatase 14-like</fullName>
    </submittedName>
</protein>
<name>A0ABM1B449_LIMPO</name>
<dbReference type="Pfam" id="PF00782">
    <property type="entry name" value="DSPc"/>
    <property type="match status" value="1"/>
</dbReference>
<dbReference type="RefSeq" id="XP_013774426.1">
    <property type="nucleotide sequence ID" value="XM_013918972.2"/>
</dbReference>
<dbReference type="SUPFAM" id="SSF52799">
    <property type="entry name" value="(Phosphotyrosine protein) phosphatases II"/>
    <property type="match status" value="1"/>
</dbReference>
<organism evidence="6 7">
    <name type="scientific">Limulus polyphemus</name>
    <name type="common">Atlantic horseshoe crab</name>
    <dbReference type="NCBI Taxonomy" id="6850"/>
    <lineage>
        <taxon>Eukaryota</taxon>
        <taxon>Metazoa</taxon>
        <taxon>Ecdysozoa</taxon>
        <taxon>Arthropoda</taxon>
        <taxon>Chelicerata</taxon>
        <taxon>Merostomata</taxon>
        <taxon>Xiphosura</taxon>
        <taxon>Limulidae</taxon>
        <taxon>Limulus</taxon>
    </lineage>
</organism>
<sequence>MAMSNEFSKVNDHLFISGAHAVTEQNLKNYGITAVINITLTSPPFPFADLDYTRILVDDSTLVDITPHFDPVADKINEIKKKGGKTLVHCLCGASRSATLCLVYLMKYQNMKLRSAYHYLKKRRPVVRPNNGFFSQLIEYEKKCFGKNTVRMVEVPGAGPDIMIPDIFLKEHNSFAWLTNVKTALSKRQ</sequence>
<evidence type="ECO:0000256" key="2">
    <source>
        <dbReference type="ARBA" id="ARBA00022801"/>
    </source>
</evidence>
<dbReference type="PROSITE" id="PS50054">
    <property type="entry name" value="TYR_PHOSPHATASE_DUAL"/>
    <property type="match status" value="1"/>
</dbReference>
<keyword evidence="2" id="KW-0378">Hydrolase</keyword>
<feature type="domain" description="Tyrosine specific protein phosphatases" evidence="5">
    <location>
        <begin position="67"/>
        <end position="125"/>
    </location>
</feature>
<evidence type="ECO:0000313" key="6">
    <source>
        <dbReference type="Proteomes" id="UP000694941"/>
    </source>
</evidence>
<dbReference type="PROSITE" id="PS00383">
    <property type="entry name" value="TYR_PHOSPHATASE_1"/>
    <property type="match status" value="1"/>
</dbReference>
<evidence type="ECO:0000259" key="4">
    <source>
        <dbReference type="PROSITE" id="PS50054"/>
    </source>
</evidence>
<dbReference type="Gene3D" id="3.90.190.10">
    <property type="entry name" value="Protein tyrosine phosphatase superfamily"/>
    <property type="match status" value="1"/>
</dbReference>
<dbReference type="PRINTS" id="PR01908">
    <property type="entry name" value="ADSPHPHTASE"/>
</dbReference>
<accession>A0ABM1B449</accession>
<evidence type="ECO:0000313" key="7">
    <source>
        <dbReference type="RefSeq" id="XP_013774426.1"/>
    </source>
</evidence>
<dbReference type="InterPro" id="IPR000387">
    <property type="entry name" value="Tyr_Pase_dom"/>
</dbReference>
<evidence type="ECO:0000259" key="5">
    <source>
        <dbReference type="PROSITE" id="PS50056"/>
    </source>
</evidence>
<evidence type="ECO:0000256" key="3">
    <source>
        <dbReference type="ARBA" id="ARBA00022912"/>
    </source>
</evidence>
<dbReference type="SMART" id="SM00195">
    <property type="entry name" value="DSPc"/>
    <property type="match status" value="1"/>
</dbReference>